<dbReference type="Proteomes" id="UP000502260">
    <property type="component" value="Chromosome"/>
</dbReference>
<organism evidence="4 5">
    <name type="scientific">Sulfurimicrobium lacus</name>
    <dbReference type="NCBI Taxonomy" id="2715678"/>
    <lineage>
        <taxon>Bacteria</taxon>
        <taxon>Pseudomonadati</taxon>
        <taxon>Pseudomonadota</taxon>
        <taxon>Betaproteobacteria</taxon>
        <taxon>Nitrosomonadales</taxon>
        <taxon>Sulfuricellaceae</taxon>
        <taxon>Sulfurimicrobium</taxon>
    </lineage>
</organism>
<name>A0A6F8VFH2_9PROT</name>
<dbReference type="InterPro" id="IPR001789">
    <property type="entry name" value="Sig_transdc_resp-reg_receiver"/>
</dbReference>
<reference evidence="5" key="1">
    <citation type="submission" date="2020-03" db="EMBL/GenBank/DDBJ databases">
        <title>Complete genome sequence of sulfur-oxidizing bacterium skT11.</title>
        <authorList>
            <person name="Kanda M."/>
            <person name="Kojima H."/>
            <person name="Fukui M."/>
        </authorList>
    </citation>
    <scope>NUCLEOTIDE SEQUENCE [LARGE SCALE GENOMIC DNA]</scope>
    <source>
        <strain evidence="5">skT11</strain>
    </source>
</reference>
<dbReference type="KEGG" id="slac:SKTS_23550"/>
<dbReference type="Gene3D" id="3.40.50.2300">
    <property type="match status" value="2"/>
</dbReference>
<dbReference type="PROSITE" id="PS50110">
    <property type="entry name" value="RESPONSE_REGULATORY"/>
    <property type="match status" value="2"/>
</dbReference>
<evidence type="ECO:0000256" key="2">
    <source>
        <dbReference type="PROSITE-ProRule" id="PRU00169"/>
    </source>
</evidence>
<dbReference type="Pfam" id="PF00072">
    <property type="entry name" value="Response_reg"/>
    <property type="match status" value="1"/>
</dbReference>
<evidence type="ECO:0000259" key="3">
    <source>
        <dbReference type="PROSITE" id="PS50110"/>
    </source>
</evidence>
<keyword evidence="5" id="KW-1185">Reference proteome</keyword>
<dbReference type="GO" id="GO:0000160">
    <property type="term" value="P:phosphorelay signal transduction system"/>
    <property type="evidence" value="ECO:0007669"/>
    <property type="project" value="InterPro"/>
</dbReference>
<dbReference type="SUPFAM" id="SSF52172">
    <property type="entry name" value="CheY-like"/>
    <property type="match status" value="2"/>
</dbReference>
<dbReference type="PANTHER" id="PTHR44591:SF23">
    <property type="entry name" value="CHEY SUBFAMILY"/>
    <property type="match status" value="1"/>
</dbReference>
<dbReference type="InterPro" id="IPR050595">
    <property type="entry name" value="Bact_response_regulator"/>
</dbReference>
<comment type="caution">
    <text evidence="2">Lacks conserved residue(s) required for the propagation of feature annotation.</text>
</comment>
<protein>
    <recommendedName>
        <fullName evidence="3">Response regulatory domain-containing protein</fullName>
    </recommendedName>
</protein>
<keyword evidence="1 2" id="KW-0597">Phosphoprotein</keyword>
<dbReference type="SMART" id="SM00448">
    <property type="entry name" value="REC"/>
    <property type="match status" value="2"/>
</dbReference>
<dbReference type="RefSeq" id="WP_173065134.1">
    <property type="nucleotide sequence ID" value="NZ_AP022853.1"/>
</dbReference>
<proteinExistence type="predicted"/>
<dbReference type="EMBL" id="AP022853">
    <property type="protein sequence ID" value="BCB27469.1"/>
    <property type="molecule type" value="Genomic_DNA"/>
</dbReference>
<dbReference type="PANTHER" id="PTHR44591">
    <property type="entry name" value="STRESS RESPONSE REGULATOR PROTEIN 1"/>
    <property type="match status" value="1"/>
</dbReference>
<dbReference type="AlphaFoldDB" id="A0A6F8VFH2"/>
<evidence type="ECO:0000256" key="1">
    <source>
        <dbReference type="ARBA" id="ARBA00022553"/>
    </source>
</evidence>
<sequence>MNNGNHHSLEGQCPDSRNTILVVEDNPQAAKLLSLYLLQAGHEVLVASSGCQALDIAAECHPLAITLDILLPDKDGWQVLSELKASPVTRDIPVVIVSVLDRQALGFRLGAADYLVKPVDRAELLHALKRCVPREGGASVCHKVMVVHTDQEELQLLAMILVEANYEVIQALGFEEAFNLAKFAHPDLIVTNLMAGGMDFLSLLQLLRAAPATARIPVLALSPWMLGSQEGVEMEEGIEFVLMRENELIEERLLSAITLLFKRDKYSAGEG</sequence>
<gene>
    <name evidence="4" type="ORF">SKTS_23550</name>
</gene>
<evidence type="ECO:0000313" key="4">
    <source>
        <dbReference type="EMBL" id="BCB27469.1"/>
    </source>
</evidence>
<feature type="domain" description="Response regulatory" evidence="3">
    <location>
        <begin position="143"/>
        <end position="259"/>
    </location>
</feature>
<feature type="modified residue" description="4-aspartylphosphate" evidence="2">
    <location>
        <position position="68"/>
    </location>
</feature>
<feature type="domain" description="Response regulatory" evidence="3">
    <location>
        <begin position="19"/>
        <end position="132"/>
    </location>
</feature>
<evidence type="ECO:0000313" key="5">
    <source>
        <dbReference type="Proteomes" id="UP000502260"/>
    </source>
</evidence>
<dbReference type="InterPro" id="IPR011006">
    <property type="entry name" value="CheY-like_superfamily"/>
</dbReference>
<accession>A0A6F8VFH2</accession>